<dbReference type="InterPro" id="IPR011749">
    <property type="entry name" value="CHP02243"/>
</dbReference>
<gene>
    <name evidence="2" type="ORF">BOX17_01420</name>
</gene>
<dbReference type="RefSeq" id="WP_071941723.1">
    <property type="nucleotide sequence ID" value="NZ_CP018139.1"/>
</dbReference>
<dbReference type="KEGG" id="hsi:BOX17_01420"/>
<proteinExistence type="predicted"/>
<evidence type="ECO:0000313" key="2">
    <source>
        <dbReference type="EMBL" id="APE29734.1"/>
    </source>
</evidence>
<dbReference type="AlphaFoldDB" id="A0A1J0VCI0"/>
<feature type="region of interest" description="Disordered" evidence="1">
    <location>
        <begin position="693"/>
        <end position="724"/>
    </location>
</feature>
<sequence length="730" mass="79544">MPLPVPNLDDRRFDDLVAEARERLATHLPELTQIAPGDPMHGFIDLFAWLTETILYRANLIPERQRRILLNLLQIPVRPARPARGVVCVDAGPTSVTLPPLLKEGSQLRGGKQSLTTRGELQPTCLDLQVLIKQRLTPDDLAALGMTLQDLHEQFGLRRGETPSPFQPRRFELGRERLSLARSLDHSFYLACIAPKALDDHLDQLRDNLAGIRLNLAIAPADNLEGDSVGDLEARHLLWELVAPGADGATRFLPLDVMSDTSLGGRQTGVVRLRLPDNSALFEGFASADPMFDGSKHLPPALDDAVEATRVALWLRLRCPDDPDLQLGYLALNGVDVLAQGLRRDRIVGLGTGLPDQVVALPDQQIDAGSLDLQVEEDGAWVQWRGADYLAGQGPDARVYRLDPESGYVTFGDGLENGRRPPRGARIRIAQYRYGGGEAGNLPAGSIREIVDGSPRFTLRHEWPLRGGRDAETVEQAEQRIPQFLTHRNRAVTATDFQLICRGNPVNPVARAEVVEGFLPGHTLEAARHDVPGVVSVFVLPPAQVGIGNWPKPSKALLKDLFNYLLERILIGTELYVLSPQFVPLAVSILVQVRDSQTEQETLKAVQAAVTEYLWPLSPGGASGEGWALGRTVRANELLTRAARVDGVQAVNAVTLFEQTTRDGKPLWRRLPEAEDLDLTGYQLPELMGVRAGIGGTGDTPPLPGGIDPSQGAPGDRGDGIAVPVIPDVC</sequence>
<evidence type="ECO:0000256" key="1">
    <source>
        <dbReference type="SAM" id="MobiDB-lite"/>
    </source>
</evidence>
<keyword evidence="3" id="KW-1185">Reference proteome</keyword>
<protein>
    <submittedName>
        <fullName evidence="2">Putative baseplate assembly protein</fullName>
    </submittedName>
</protein>
<dbReference type="EMBL" id="CP018139">
    <property type="protein sequence ID" value="APE29734.1"/>
    <property type="molecule type" value="Genomic_DNA"/>
</dbReference>
<evidence type="ECO:0000313" key="3">
    <source>
        <dbReference type="Proteomes" id="UP000181985"/>
    </source>
</evidence>
<reference evidence="3" key="1">
    <citation type="submission" date="2016-11" db="EMBL/GenBank/DDBJ databases">
        <title>Halolamina sediminis sp. nov., an extremely halophilic archaeon isolated from solar salt.</title>
        <authorList>
            <person name="Koh H.-W."/>
            <person name="Rani S."/>
            <person name="Park S.-J."/>
        </authorList>
    </citation>
    <scope>NUCLEOTIDE SEQUENCE [LARGE SCALE GENOMIC DNA]</scope>
    <source>
        <strain evidence="3">Hb3</strain>
    </source>
</reference>
<dbReference type="NCBIfam" id="TIGR02243">
    <property type="entry name" value="putative baseplate assembly protein"/>
    <property type="match status" value="1"/>
</dbReference>
<organism evidence="2 3">
    <name type="scientific">Halomonas aestuarii</name>
    <dbReference type="NCBI Taxonomy" id="1897729"/>
    <lineage>
        <taxon>Bacteria</taxon>
        <taxon>Pseudomonadati</taxon>
        <taxon>Pseudomonadota</taxon>
        <taxon>Gammaproteobacteria</taxon>
        <taxon>Oceanospirillales</taxon>
        <taxon>Halomonadaceae</taxon>
        <taxon>Halomonas</taxon>
    </lineage>
</organism>
<dbReference type="Proteomes" id="UP000181985">
    <property type="component" value="Chromosome"/>
</dbReference>
<name>A0A1J0VCI0_9GAMM</name>
<dbReference type="OrthoDB" id="9027184at2"/>
<accession>A0A1J0VCI0</accession>